<gene>
    <name evidence="2" type="ORF">UFOVP349_55</name>
</gene>
<feature type="transmembrane region" description="Helical" evidence="1">
    <location>
        <begin position="5"/>
        <end position="24"/>
    </location>
</feature>
<proteinExistence type="predicted"/>
<organism evidence="2">
    <name type="scientific">uncultured Caudovirales phage</name>
    <dbReference type="NCBI Taxonomy" id="2100421"/>
    <lineage>
        <taxon>Viruses</taxon>
        <taxon>Duplodnaviria</taxon>
        <taxon>Heunggongvirae</taxon>
        <taxon>Uroviricota</taxon>
        <taxon>Caudoviricetes</taxon>
        <taxon>Peduoviridae</taxon>
        <taxon>Maltschvirus</taxon>
        <taxon>Maltschvirus maltsch</taxon>
    </lineage>
</organism>
<sequence>MKHEAFLKTITGALAALASFLLSAPASLSSAAGVALWFLVVDSCAGLWLARRTGTMSSSAFRLKLKDKLVCYSLILGLAGGVGVLARTWAWPVAGFWALVAGEGISVGETLRAGMKLSSAGWTAPVSALLDKLMGAIEEGKGAIKIPSDTEKETTKL</sequence>
<keyword evidence="1" id="KW-0812">Transmembrane</keyword>
<name>A0A6J5M230_9CAUD</name>
<keyword evidence="1" id="KW-0472">Membrane</keyword>
<feature type="transmembrane region" description="Helical" evidence="1">
    <location>
        <begin position="69"/>
        <end position="90"/>
    </location>
</feature>
<protein>
    <recommendedName>
        <fullName evidence="3">Bacteriophage holin family</fullName>
    </recommendedName>
</protein>
<keyword evidence="1" id="KW-1133">Transmembrane helix</keyword>
<dbReference type="EMBL" id="LR796357">
    <property type="protein sequence ID" value="CAB4139583.1"/>
    <property type="molecule type" value="Genomic_DNA"/>
</dbReference>
<reference evidence="2" key="1">
    <citation type="submission" date="2020-04" db="EMBL/GenBank/DDBJ databases">
        <authorList>
            <person name="Chiriac C."/>
            <person name="Salcher M."/>
            <person name="Ghai R."/>
            <person name="Kavagutti S V."/>
        </authorList>
    </citation>
    <scope>NUCLEOTIDE SEQUENCE</scope>
</reference>
<evidence type="ECO:0000313" key="2">
    <source>
        <dbReference type="EMBL" id="CAB4139583.1"/>
    </source>
</evidence>
<evidence type="ECO:0000256" key="1">
    <source>
        <dbReference type="SAM" id="Phobius"/>
    </source>
</evidence>
<feature type="transmembrane region" description="Helical" evidence="1">
    <location>
        <begin position="30"/>
        <end position="49"/>
    </location>
</feature>
<evidence type="ECO:0008006" key="3">
    <source>
        <dbReference type="Google" id="ProtNLM"/>
    </source>
</evidence>
<accession>A0A6J5M230</accession>